<reference evidence="1 2" key="1">
    <citation type="journal article" date="2013" name="Front. Microbiol.">
        <title>Comparative genomic analyses of the cyanobacterium, Lyngbya aestuarii BL J, a powerful hydrogen producer.</title>
        <authorList>
            <person name="Kothari A."/>
            <person name="Vaughn M."/>
            <person name="Garcia-Pichel F."/>
        </authorList>
    </citation>
    <scope>NUCLEOTIDE SEQUENCE [LARGE SCALE GENOMIC DNA]</scope>
    <source>
        <strain evidence="1 2">BL J</strain>
    </source>
</reference>
<evidence type="ECO:0000313" key="2">
    <source>
        <dbReference type="Proteomes" id="UP000017127"/>
    </source>
</evidence>
<proteinExistence type="predicted"/>
<protein>
    <submittedName>
        <fullName evidence="1">Uncharacterized protein</fullName>
    </submittedName>
</protein>
<name>U7QM74_9CYAN</name>
<keyword evidence="2" id="KW-1185">Reference proteome</keyword>
<comment type="caution">
    <text evidence="1">The sequence shown here is derived from an EMBL/GenBank/DDBJ whole genome shotgun (WGS) entry which is preliminary data.</text>
</comment>
<dbReference type="Proteomes" id="UP000017127">
    <property type="component" value="Unassembled WGS sequence"/>
</dbReference>
<evidence type="ECO:0000313" key="1">
    <source>
        <dbReference type="EMBL" id="ERT09074.1"/>
    </source>
</evidence>
<sequence length="91" mass="10388">MYTTSYTVFYTVVESALETAKIYLKDFALSEDFMVKIQEVFGDRFDAVRLEELRQQWASGNFEDLTLFEVRSDAELGGANAAYAGENRLSH</sequence>
<accession>U7QM74</accession>
<dbReference type="RefSeq" id="WP_023064619.1">
    <property type="nucleotide sequence ID" value="NZ_AUZM01000005.1"/>
</dbReference>
<dbReference type="EMBL" id="AUZM01000005">
    <property type="protein sequence ID" value="ERT09074.1"/>
    <property type="molecule type" value="Genomic_DNA"/>
</dbReference>
<dbReference type="OrthoDB" id="9874037at2"/>
<dbReference type="AlphaFoldDB" id="U7QM74"/>
<organism evidence="1 2">
    <name type="scientific">Lyngbya aestuarii BL J</name>
    <dbReference type="NCBI Taxonomy" id="1348334"/>
    <lineage>
        <taxon>Bacteria</taxon>
        <taxon>Bacillati</taxon>
        <taxon>Cyanobacteriota</taxon>
        <taxon>Cyanophyceae</taxon>
        <taxon>Oscillatoriophycideae</taxon>
        <taxon>Oscillatoriales</taxon>
        <taxon>Microcoleaceae</taxon>
        <taxon>Lyngbya</taxon>
    </lineage>
</organism>
<gene>
    <name evidence="1" type="ORF">M595_0939</name>
</gene>